<dbReference type="InterPro" id="IPR022064">
    <property type="entry name" value="DUF3619"/>
</dbReference>
<evidence type="ECO:0000313" key="2">
    <source>
        <dbReference type="EMBL" id="RQP23940.1"/>
    </source>
</evidence>
<dbReference type="Proteomes" id="UP000267464">
    <property type="component" value="Unassembled WGS sequence"/>
</dbReference>
<keyword evidence="3" id="KW-1185">Reference proteome</keyword>
<keyword evidence="1" id="KW-0812">Transmembrane</keyword>
<reference evidence="2 3" key="2">
    <citation type="submission" date="2018-12" db="EMBL/GenBank/DDBJ databases">
        <title>Rhizobacter gummiphilus sp. nov., a rubber-degrading bacterium isolated from the soil of a botanical garden in Japan.</title>
        <authorList>
            <person name="Shunsuke S.S."/>
        </authorList>
    </citation>
    <scope>NUCLEOTIDE SEQUENCE [LARGE SCALE GENOMIC DNA]</scope>
    <source>
        <strain evidence="2 3">S-16</strain>
    </source>
</reference>
<accession>A0A3N7HP83</accession>
<sequence>MEALQARFGLRIAARLSEGSRELPHDISERLKASRELALERARLARRVEAATSTQVSGSGPTATLSLGGGSKSDWWLKLASALPMAALVAGFLFIAHAHTRQQIAAAAEIDAALLSDDVPPVAYSDPGFVEFLKTPRD</sequence>
<dbReference type="OrthoDB" id="8562153at2"/>
<name>A0A3N7HP83_9BURK</name>
<dbReference type="AlphaFoldDB" id="A0A3N7HP83"/>
<protein>
    <submittedName>
        <fullName evidence="2">DUF3619 family protein</fullName>
    </submittedName>
</protein>
<keyword evidence="1" id="KW-0472">Membrane</keyword>
<dbReference type="Pfam" id="PF12279">
    <property type="entry name" value="DUF3619"/>
    <property type="match status" value="1"/>
</dbReference>
<proteinExistence type="predicted"/>
<reference evidence="2 3" key="1">
    <citation type="submission" date="2018-08" db="EMBL/GenBank/DDBJ databases">
        <authorList>
            <person name="Khan S.A."/>
            <person name="Jeon C.O."/>
            <person name="Chun B.H."/>
            <person name="Jeong S.E."/>
        </authorList>
    </citation>
    <scope>NUCLEOTIDE SEQUENCE [LARGE SCALE GENOMIC DNA]</scope>
    <source>
        <strain evidence="2 3">S-16</strain>
    </source>
</reference>
<comment type="caution">
    <text evidence="2">The sequence shown here is derived from an EMBL/GenBank/DDBJ whole genome shotgun (WGS) entry which is preliminary data.</text>
</comment>
<gene>
    <name evidence="2" type="ORF">DZC73_15995</name>
</gene>
<evidence type="ECO:0000256" key="1">
    <source>
        <dbReference type="SAM" id="Phobius"/>
    </source>
</evidence>
<organism evidence="2 3">
    <name type="scientific">Piscinibacter terrae</name>
    <dbReference type="NCBI Taxonomy" id="2496871"/>
    <lineage>
        <taxon>Bacteria</taxon>
        <taxon>Pseudomonadati</taxon>
        <taxon>Pseudomonadota</taxon>
        <taxon>Betaproteobacteria</taxon>
        <taxon>Burkholderiales</taxon>
        <taxon>Sphaerotilaceae</taxon>
        <taxon>Piscinibacter</taxon>
    </lineage>
</organism>
<dbReference type="EMBL" id="QUSW01000004">
    <property type="protein sequence ID" value="RQP23940.1"/>
    <property type="molecule type" value="Genomic_DNA"/>
</dbReference>
<evidence type="ECO:0000313" key="3">
    <source>
        <dbReference type="Proteomes" id="UP000267464"/>
    </source>
</evidence>
<feature type="transmembrane region" description="Helical" evidence="1">
    <location>
        <begin position="75"/>
        <end position="96"/>
    </location>
</feature>
<keyword evidence="1" id="KW-1133">Transmembrane helix</keyword>